<feature type="region of interest" description="Disordered" evidence="1">
    <location>
        <begin position="602"/>
        <end position="625"/>
    </location>
</feature>
<dbReference type="AlphaFoldDB" id="R0K339"/>
<accession>R0K339</accession>
<protein>
    <submittedName>
        <fullName evidence="2">Uncharacterized protein</fullName>
    </submittedName>
</protein>
<feature type="region of interest" description="Disordered" evidence="1">
    <location>
        <begin position="383"/>
        <end position="407"/>
    </location>
</feature>
<feature type="compositionally biased region" description="Basic and acidic residues" evidence="1">
    <location>
        <begin position="145"/>
        <end position="156"/>
    </location>
</feature>
<dbReference type="EMBL" id="KB742784">
    <property type="protein sequence ID" value="EOB04451.1"/>
    <property type="molecule type" value="Genomic_DNA"/>
</dbReference>
<feature type="region of interest" description="Disordered" evidence="1">
    <location>
        <begin position="131"/>
        <end position="177"/>
    </location>
</feature>
<proteinExistence type="predicted"/>
<reference evidence="3" key="1">
    <citation type="journal article" date="2013" name="Nat. Genet.">
        <title>The duck genome and transcriptome provide insight into an avian influenza virus reservoir species.</title>
        <authorList>
            <person name="Huang Y."/>
            <person name="Li Y."/>
            <person name="Burt D.W."/>
            <person name="Chen H."/>
            <person name="Zhang Y."/>
            <person name="Qian W."/>
            <person name="Kim H."/>
            <person name="Gan S."/>
            <person name="Zhao Y."/>
            <person name="Li J."/>
            <person name="Yi K."/>
            <person name="Feng H."/>
            <person name="Zhu P."/>
            <person name="Li B."/>
            <person name="Liu Q."/>
            <person name="Fairley S."/>
            <person name="Magor K.E."/>
            <person name="Du Z."/>
            <person name="Hu X."/>
            <person name="Goodman L."/>
            <person name="Tafer H."/>
            <person name="Vignal A."/>
            <person name="Lee T."/>
            <person name="Kim K.W."/>
            <person name="Sheng Z."/>
            <person name="An Y."/>
            <person name="Searle S."/>
            <person name="Herrero J."/>
            <person name="Groenen M.A."/>
            <person name="Crooijmans R.P."/>
            <person name="Faraut T."/>
            <person name="Cai Q."/>
            <person name="Webster R.G."/>
            <person name="Aldridge J.R."/>
            <person name="Warren W.C."/>
            <person name="Bartschat S."/>
            <person name="Kehr S."/>
            <person name="Marz M."/>
            <person name="Stadler P.F."/>
            <person name="Smith J."/>
            <person name="Kraus R.H."/>
            <person name="Zhao Y."/>
            <person name="Ren L."/>
            <person name="Fei J."/>
            <person name="Morisson M."/>
            <person name="Kaiser P."/>
            <person name="Griffin D.K."/>
            <person name="Rao M."/>
            <person name="Pitel F."/>
            <person name="Wang J."/>
            <person name="Li N."/>
        </authorList>
    </citation>
    <scope>NUCLEOTIDE SEQUENCE [LARGE SCALE GENOMIC DNA]</scope>
</reference>
<name>R0K339_ANAPL</name>
<dbReference type="Proteomes" id="UP000296049">
    <property type="component" value="Unassembled WGS sequence"/>
</dbReference>
<feature type="region of interest" description="Disordered" evidence="1">
    <location>
        <begin position="449"/>
        <end position="468"/>
    </location>
</feature>
<evidence type="ECO:0000313" key="2">
    <source>
        <dbReference type="EMBL" id="EOB04451.1"/>
    </source>
</evidence>
<evidence type="ECO:0000256" key="1">
    <source>
        <dbReference type="SAM" id="MobiDB-lite"/>
    </source>
</evidence>
<sequence>MSGHTIESCTAKQADPLTKLQESCQALSHEATRTGSYFSYEPQLTPILSANETPARFNSAFGECHPSEALGDEVIYKNLQRTTARLRPHKVPSCCIAGDVQILVDQQKGGNYEQIKPRKVIKKKATTACSPHSLKHASNFPPRRALLDKGGDEQMQREGAATSPASHCPTQERGARDLTTPSLIATNHWPMPRRLGGGNGRAALPKKMLDQAQLQLLSLIKQRDCCCGCKWDQERLTSDFPNIQASSRRAFTFILGSTRNLHLPNLLPQHRQCPCSSLQSKVSRLHPRGIQAGTAQCANQTRPHNTAKSKFTLGTKWSVDQLVQPCAIQPENNSITTPYSSTSRLVQRYRISKHSSTRLPGAEIVCTTGFDFGVVCLQPGPDPPNKPTTLLSPKKRQGKLLAKTERVDAPLPTYTSGRLSGLPNPAHFICSSPASQAFGATSGTTFSHSPAGCSHSRRSAAQHPRGTRSFARDAACTKDSWFHRAPGTSATFVHRQELRAKPSLPPCFPACFDWAVLPWGVIGPGNCFCERVTGSLKHIGSCVGIVSRKQKTFCFCIETVGQHRRGSCPAAGMLGSVGKQTGSANHSLQLLLSTSAGGCAAGEGQVPSRRQPALAAEQADKAKDKAKRPSWEQKGFYRVNSCLFSAKRPAGLLNFPARSPCLMADSACWLLSSPALLPEAPDVSRTLIANPYPFACFLQKIISFPLNRKEPCEFIIAPHRYCADTPISTCNLILPFHLLLRLITGPAMDFAPDDIHATQTDVDVPARTNISVYIAYRHQAELGPAPGPRCWGPTEPSAFAEPNAPSGGSRHPCAPKLVNTSALSPLAAAQARIFSQRLKSLPAGDDVRPPVNSERTPPRRVTFLQNPRCWPLPAAEVTHQGHGDIPLQQQGILQLCCPDLWAAVLTIFTSSREGGNGNTGTQTAAHG</sequence>
<evidence type="ECO:0000313" key="3">
    <source>
        <dbReference type="Proteomes" id="UP000296049"/>
    </source>
</evidence>
<keyword evidence="3" id="KW-1185">Reference proteome</keyword>
<organism evidence="2 3">
    <name type="scientific">Anas platyrhynchos</name>
    <name type="common">Mallard</name>
    <name type="synonym">Anas boschas</name>
    <dbReference type="NCBI Taxonomy" id="8839"/>
    <lineage>
        <taxon>Eukaryota</taxon>
        <taxon>Metazoa</taxon>
        <taxon>Chordata</taxon>
        <taxon>Craniata</taxon>
        <taxon>Vertebrata</taxon>
        <taxon>Euteleostomi</taxon>
        <taxon>Archelosauria</taxon>
        <taxon>Archosauria</taxon>
        <taxon>Dinosauria</taxon>
        <taxon>Saurischia</taxon>
        <taxon>Theropoda</taxon>
        <taxon>Coelurosauria</taxon>
        <taxon>Aves</taxon>
        <taxon>Neognathae</taxon>
        <taxon>Galloanserae</taxon>
        <taxon>Anseriformes</taxon>
        <taxon>Anatidae</taxon>
        <taxon>Anatinae</taxon>
        <taxon>Anas</taxon>
    </lineage>
</organism>
<gene>
    <name evidence="2" type="ORF">Anapl_09637</name>
</gene>